<dbReference type="CDD" id="cd07377">
    <property type="entry name" value="WHTH_GntR"/>
    <property type="match status" value="1"/>
</dbReference>
<keyword evidence="1" id="KW-0805">Transcription regulation</keyword>
<dbReference type="InterPro" id="IPR000524">
    <property type="entry name" value="Tscrpt_reg_HTH_GntR"/>
</dbReference>
<dbReference type="PANTHER" id="PTHR38445:SF9">
    <property type="entry name" value="HTH-TYPE TRANSCRIPTIONAL REPRESSOR YTRA"/>
    <property type="match status" value="1"/>
</dbReference>
<evidence type="ECO:0000256" key="3">
    <source>
        <dbReference type="ARBA" id="ARBA00023163"/>
    </source>
</evidence>
<protein>
    <submittedName>
        <fullName evidence="5">GntR family transcriptional regulator</fullName>
    </submittedName>
</protein>
<dbReference type="InterPro" id="IPR036390">
    <property type="entry name" value="WH_DNA-bd_sf"/>
</dbReference>
<dbReference type="SMART" id="SM00345">
    <property type="entry name" value="HTH_GNTR"/>
    <property type="match status" value="1"/>
</dbReference>
<dbReference type="Proteomes" id="UP000481030">
    <property type="component" value="Unassembled WGS sequence"/>
</dbReference>
<dbReference type="PROSITE" id="PS50949">
    <property type="entry name" value="HTH_GNTR"/>
    <property type="match status" value="1"/>
</dbReference>
<evidence type="ECO:0000313" key="5">
    <source>
        <dbReference type="EMBL" id="KAB2338079.1"/>
    </source>
</evidence>
<keyword evidence="3" id="KW-0804">Transcription</keyword>
<evidence type="ECO:0000256" key="1">
    <source>
        <dbReference type="ARBA" id="ARBA00023015"/>
    </source>
</evidence>
<dbReference type="RefSeq" id="WP_151532803.1">
    <property type="nucleotide sequence ID" value="NZ_WBOS01000001.1"/>
</dbReference>
<dbReference type="OrthoDB" id="9801546at2"/>
<dbReference type="EMBL" id="WBOS01000001">
    <property type="protein sequence ID" value="KAB2338079.1"/>
    <property type="molecule type" value="Genomic_DNA"/>
</dbReference>
<proteinExistence type="predicted"/>
<feature type="domain" description="HTH gntR-type" evidence="4">
    <location>
        <begin position="10"/>
        <end position="78"/>
    </location>
</feature>
<dbReference type="AlphaFoldDB" id="A0A6L3VAI6"/>
<evidence type="ECO:0000256" key="2">
    <source>
        <dbReference type="ARBA" id="ARBA00023125"/>
    </source>
</evidence>
<evidence type="ECO:0000259" key="4">
    <source>
        <dbReference type="PROSITE" id="PS50949"/>
    </source>
</evidence>
<dbReference type="Pfam" id="PF00392">
    <property type="entry name" value="GntR"/>
    <property type="match status" value="1"/>
</dbReference>
<keyword evidence="2" id="KW-0238">DNA-binding</keyword>
<accession>A0A6L3VAI6</accession>
<dbReference type="InterPro" id="IPR036388">
    <property type="entry name" value="WH-like_DNA-bd_sf"/>
</dbReference>
<organism evidence="5 6">
    <name type="scientific">Cytobacillus depressus</name>
    <dbReference type="NCBI Taxonomy" id="1602942"/>
    <lineage>
        <taxon>Bacteria</taxon>
        <taxon>Bacillati</taxon>
        <taxon>Bacillota</taxon>
        <taxon>Bacilli</taxon>
        <taxon>Bacillales</taxon>
        <taxon>Bacillaceae</taxon>
        <taxon>Cytobacillus</taxon>
    </lineage>
</organism>
<evidence type="ECO:0000313" key="6">
    <source>
        <dbReference type="Proteomes" id="UP000481030"/>
    </source>
</evidence>
<keyword evidence="6" id="KW-1185">Reference proteome</keyword>
<dbReference type="GO" id="GO:0003700">
    <property type="term" value="F:DNA-binding transcription factor activity"/>
    <property type="evidence" value="ECO:0007669"/>
    <property type="project" value="InterPro"/>
</dbReference>
<gene>
    <name evidence="5" type="ORF">F7731_00430</name>
</gene>
<comment type="caution">
    <text evidence="5">The sequence shown here is derived from an EMBL/GenBank/DDBJ whole genome shotgun (WGS) entry which is preliminary data.</text>
</comment>
<dbReference type="Gene3D" id="1.10.10.10">
    <property type="entry name" value="Winged helix-like DNA-binding domain superfamily/Winged helix DNA-binding domain"/>
    <property type="match status" value="1"/>
</dbReference>
<reference evidence="5 6" key="1">
    <citation type="journal article" date="2016" name="Antonie Van Leeuwenhoek">
        <title>Bacillus depressus sp. nov., isolated from soil of a sunflower field.</title>
        <authorList>
            <person name="Wei X."/>
            <person name="Xin D."/>
            <person name="Xin Y."/>
            <person name="Zhang H."/>
            <person name="Wang T."/>
            <person name="Zhang J."/>
        </authorList>
    </citation>
    <scope>NUCLEOTIDE SEQUENCE [LARGE SCALE GENOMIC DNA]</scope>
    <source>
        <strain evidence="5 6">BZ1</strain>
    </source>
</reference>
<sequence>MFELDVRSRKPIYEQLVERLKELIITEILKADEQLPSVRTLAQQLTINPNTIQKAYRELETQGYIYSIKGKGSFVSPASPSPDAEKLSKVKSELMKLLSEAMYLGMTVDDLFIIIQEVEATVGGGGDNDKN</sequence>
<dbReference type="SUPFAM" id="SSF46785">
    <property type="entry name" value="Winged helix' DNA-binding domain"/>
    <property type="match status" value="1"/>
</dbReference>
<dbReference type="PANTHER" id="PTHR38445">
    <property type="entry name" value="HTH-TYPE TRANSCRIPTIONAL REPRESSOR YTRA"/>
    <property type="match status" value="1"/>
</dbReference>
<name>A0A6L3VAI6_9BACI</name>
<dbReference type="GO" id="GO:0003677">
    <property type="term" value="F:DNA binding"/>
    <property type="evidence" value="ECO:0007669"/>
    <property type="project" value="UniProtKB-KW"/>
</dbReference>